<dbReference type="EMBL" id="JAINVZ010000025">
    <property type="protein sequence ID" value="MBY8888522.1"/>
    <property type="molecule type" value="Genomic_DNA"/>
</dbReference>
<keyword evidence="2" id="KW-1185">Reference proteome</keyword>
<gene>
    <name evidence="1" type="ORF">K7472_27310</name>
</gene>
<name>A0ABS7QZ81_9ACTN</name>
<evidence type="ECO:0000313" key="2">
    <source>
        <dbReference type="Proteomes" id="UP001198565"/>
    </source>
</evidence>
<evidence type="ECO:0000313" key="1">
    <source>
        <dbReference type="EMBL" id="MBY8888522.1"/>
    </source>
</evidence>
<organism evidence="1 2">
    <name type="scientific">Streptantibioticus parmotrematis</name>
    <dbReference type="NCBI Taxonomy" id="2873249"/>
    <lineage>
        <taxon>Bacteria</taxon>
        <taxon>Bacillati</taxon>
        <taxon>Actinomycetota</taxon>
        <taxon>Actinomycetes</taxon>
        <taxon>Kitasatosporales</taxon>
        <taxon>Streptomycetaceae</taxon>
        <taxon>Streptantibioticus</taxon>
    </lineage>
</organism>
<dbReference type="Pfam" id="PF18742">
    <property type="entry name" value="DpnII-MboI"/>
    <property type="match status" value="1"/>
</dbReference>
<reference evidence="1 2" key="1">
    <citation type="submission" date="2021-08" db="EMBL/GenBank/DDBJ databases">
        <title>Streptomyces sp. PTM05 isolated from lichen.</title>
        <authorList>
            <person name="Somphong A."/>
            <person name="Phongsopitanun W."/>
            <person name="Tanasupawat S."/>
        </authorList>
    </citation>
    <scope>NUCLEOTIDE SEQUENCE [LARGE SCALE GENOMIC DNA]</scope>
    <source>
        <strain evidence="1 2">Ptm05</strain>
    </source>
</reference>
<accession>A0ABS7QZ81</accession>
<dbReference type="RefSeq" id="WP_222981238.1">
    <property type="nucleotide sequence ID" value="NZ_JAINVZ010000025.1"/>
</dbReference>
<proteinExistence type="predicted"/>
<dbReference type="Proteomes" id="UP001198565">
    <property type="component" value="Unassembled WGS sequence"/>
</dbReference>
<sequence>MEQLASLFSRLPRYLDVLNASKNSNVIGPRIARESDLQVIVLALLRFLYRDVRPEDFTPQHSGARSRVDYLIRDSGIVVETKMTRKSMTDKTLGDELLVDWGRYPKHPDCRAIFALVYDPTRQLSNPEGLANDLSQDSREPTTRVLIVR</sequence>
<comment type="caution">
    <text evidence="1">The sequence shown here is derived from an EMBL/GenBank/DDBJ whole genome shotgun (WGS) entry which is preliminary data.</text>
</comment>
<protein>
    <submittedName>
        <fullName evidence="1">Uncharacterized protein</fullName>
    </submittedName>
</protein>